<organism evidence="3 4">
    <name type="scientific">Bionectria ochroleuca</name>
    <name type="common">Gliocladium roseum</name>
    <dbReference type="NCBI Taxonomy" id="29856"/>
    <lineage>
        <taxon>Eukaryota</taxon>
        <taxon>Fungi</taxon>
        <taxon>Dikarya</taxon>
        <taxon>Ascomycota</taxon>
        <taxon>Pezizomycotina</taxon>
        <taxon>Sordariomycetes</taxon>
        <taxon>Hypocreomycetidae</taxon>
        <taxon>Hypocreales</taxon>
        <taxon>Bionectriaceae</taxon>
        <taxon>Clonostachys</taxon>
    </lineage>
</organism>
<evidence type="ECO:0000313" key="3">
    <source>
        <dbReference type="EMBL" id="VUC30047.1"/>
    </source>
</evidence>
<evidence type="ECO:0000256" key="2">
    <source>
        <dbReference type="SAM" id="SignalP"/>
    </source>
</evidence>
<dbReference type="EMBL" id="CABFNS010000813">
    <property type="protein sequence ID" value="VUC30047.1"/>
    <property type="molecule type" value="Genomic_DNA"/>
</dbReference>
<feature type="signal peptide" evidence="2">
    <location>
        <begin position="1"/>
        <end position="18"/>
    </location>
</feature>
<feature type="chain" id="PRO_5045818812" description="Pectate lyase" evidence="2">
    <location>
        <begin position="19"/>
        <end position="117"/>
    </location>
</feature>
<sequence>MMPKTAFTVLALATLGSAAAILPIKVDQSIPQPRNDVRPDPRGVIQVQECSVTGCDTNNKRSSNSDRTKPFHFSNTVGDRNADAQEAGKNAEFVSRQFQAQECGITGCLENVRDEAR</sequence>
<accession>A0ABY6UFQ7</accession>
<keyword evidence="4" id="KW-1185">Reference proteome</keyword>
<proteinExistence type="predicted"/>
<protein>
    <recommendedName>
        <fullName evidence="5">Pectate lyase</fullName>
    </recommendedName>
</protein>
<feature type="region of interest" description="Disordered" evidence="1">
    <location>
        <begin position="56"/>
        <end position="83"/>
    </location>
</feature>
<evidence type="ECO:0008006" key="5">
    <source>
        <dbReference type="Google" id="ProtNLM"/>
    </source>
</evidence>
<gene>
    <name evidence="3" type="ORF">CLO192961_LOCUS275496</name>
</gene>
<evidence type="ECO:0000256" key="1">
    <source>
        <dbReference type="SAM" id="MobiDB-lite"/>
    </source>
</evidence>
<name>A0ABY6UFQ7_BIOOC</name>
<reference evidence="3 4" key="1">
    <citation type="submission" date="2019-06" db="EMBL/GenBank/DDBJ databases">
        <authorList>
            <person name="Broberg M."/>
        </authorList>
    </citation>
    <scope>NUCLEOTIDE SEQUENCE [LARGE SCALE GENOMIC DNA]</scope>
</reference>
<evidence type="ECO:0000313" key="4">
    <source>
        <dbReference type="Proteomes" id="UP000766486"/>
    </source>
</evidence>
<dbReference type="Proteomes" id="UP000766486">
    <property type="component" value="Unassembled WGS sequence"/>
</dbReference>
<comment type="caution">
    <text evidence="3">The sequence shown here is derived from an EMBL/GenBank/DDBJ whole genome shotgun (WGS) entry which is preliminary data.</text>
</comment>
<keyword evidence="2" id="KW-0732">Signal</keyword>